<dbReference type="Gene3D" id="1.10.560.10">
    <property type="entry name" value="GroEL-like equatorial domain"/>
    <property type="match status" value="1"/>
</dbReference>
<comment type="subunit">
    <text evidence="3">Heterooligomeric complex of about 850 to 900 kDa that forms two stacked rings, 12 to 16 nm in diameter.</text>
</comment>
<dbReference type="Gene3D" id="3.30.260.10">
    <property type="entry name" value="TCP-1-like chaperonin intermediate domain"/>
    <property type="match status" value="1"/>
</dbReference>
<dbReference type="PROSITE" id="PS00995">
    <property type="entry name" value="TCP1_3"/>
    <property type="match status" value="1"/>
</dbReference>
<keyword evidence="6 10" id="KW-0547">Nucleotide-binding</keyword>
<dbReference type="PROSITE" id="PS00750">
    <property type="entry name" value="TCP1_1"/>
    <property type="match status" value="1"/>
</dbReference>
<dbReference type="GO" id="GO:0016887">
    <property type="term" value="F:ATP hydrolysis activity"/>
    <property type="evidence" value="ECO:0007669"/>
    <property type="project" value="InterPro"/>
</dbReference>
<dbReference type="PANTHER" id="PTHR11353">
    <property type="entry name" value="CHAPERONIN"/>
    <property type="match status" value="1"/>
</dbReference>
<comment type="caution">
    <text evidence="11">The sequence shown here is derived from an EMBL/GenBank/DDBJ whole genome shotgun (WGS) entry which is preliminary data.</text>
</comment>
<dbReference type="AlphaFoldDB" id="A0A4T0HPL7"/>
<evidence type="ECO:0000256" key="10">
    <source>
        <dbReference type="RuleBase" id="RU004187"/>
    </source>
</evidence>
<evidence type="ECO:0000256" key="3">
    <source>
        <dbReference type="ARBA" id="ARBA00011531"/>
    </source>
</evidence>
<dbReference type="InterPro" id="IPR027413">
    <property type="entry name" value="GROEL-like_equatorial_sf"/>
</dbReference>
<dbReference type="InterPro" id="IPR027410">
    <property type="entry name" value="TCP-1-like_intermed_sf"/>
</dbReference>
<evidence type="ECO:0000313" key="11">
    <source>
        <dbReference type="EMBL" id="TIB16692.1"/>
    </source>
</evidence>
<dbReference type="OrthoDB" id="10248520at2759"/>
<sequence length="561" mass="60437">MVVIIKRSSENKYPTSSYLLGGERVSGNEIRQQNVRSALAIANVVKSSLGPVGLDKMMVDNIGDVTISNDGATILSLIETEHPAAKILVDLAQQQDKEVGDGTTSVVIVAAELLRRANDLVKNRIHPTTIITGYRLACKEACKFMQDNLSSNVDALGRESLINVAKTSMASKIIGSDDEFFANMAVDAMLAVKTINPRGEVKYPVKAVNVLKAHGKSTTESLFVKGYALNCTVASQAMKTRIAGAKIACLDINLQKQRMHMGVHITIDDPAQLEEIRKRESEITLERVRKIISSGANVVLTTKGIDDLCLKEFVEAGVMAVRRCRKEDLRRIAKATGASLVSSLANLEGEETFESSLLGHAEEVAQERISDDELILVKGTKIVSAASVVLRGANDYMLDEMERALHDSLCVIKRTLESGHVVPGGGSIEVALSIYLENFATTLGSREQLAIAEFAQALLVIPKTLSVNAAKDSTELVSKLRAFHNAAQSAPHGDPKKDLQNYGLDLLGGDIRDNVKAGVLEPTVSKIRSLRSALEAATSLLRIDDAIKMAPAEAADDGHGH</sequence>
<reference evidence="13 14" key="1">
    <citation type="submission" date="2019-03" db="EMBL/GenBank/DDBJ databases">
        <title>Sequencing 23 genomes of Wallemia ichthyophaga.</title>
        <authorList>
            <person name="Gostincar C."/>
        </authorList>
    </citation>
    <scope>NUCLEOTIDE SEQUENCE [LARGE SCALE GENOMIC DNA]</scope>
    <source>
        <strain evidence="12 14">EXF-6200</strain>
        <strain evidence="11 13">EXF-8621</strain>
    </source>
</reference>
<accession>A0A4T0HPL7</accession>
<comment type="similarity">
    <text evidence="2 10">Belongs to the TCP-1 chaperonin family.</text>
</comment>
<keyword evidence="5" id="KW-0963">Cytoplasm</keyword>
<dbReference type="NCBIfam" id="NF041083">
    <property type="entry name" value="thermosome_beta"/>
    <property type="match status" value="1"/>
</dbReference>
<dbReference type="GO" id="GO:0005524">
    <property type="term" value="F:ATP binding"/>
    <property type="evidence" value="ECO:0007669"/>
    <property type="project" value="UniProtKB-KW"/>
</dbReference>
<dbReference type="CDD" id="cd03335">
    <property type="entry name" value="TCP1_alpha"/>
    <property type="match status" value="1"/>
</dbReference>
<evidence type="ECO:0000256" key="5">
    <source>
        <dbReference type="ARBA" id="ARBA00022490"/>
    </source>
</evidence>
<evidence type="ECO:0000256" key="4">
    <source>
        <dbReference type="ARBA" id="ARBA00014424"/>
    </source>
</evidence>
<dbReference type="SUPFAM" id="SSF52029">
    <property type="entry name" value="GroEL apical domain-like"/>
    <property type="match status" value="1"/>
</dbReference>
<proteinExistence type="inferred from homology"/>
<dbReference type="InterPro" id="IPR027409">
    <property type="entry name" value="GroEL-like_apical_dom_sf"/>
</dbReference>
<evidence type="ECO:0000256" key="2">
    <source>
        <dbReference type="ARBA" id="ARBA00008020"/>
    </source>
</evidence>
<dbReference type="NCBIfam" id="NF041082">
    <property type="entry name" value="thermosome_alpha"/>
    <property type="match status" value="1"/>
</dbReference>
<evidence type="ECO:0000313" key="13">
    <source>
        <dbReference type="Proteomes" id="UP000306954"/>
    </source>
</evidence>
<dbReference type="InterPro" id="IPR017998">
    <property type="entry name" value="Chaperone_TCP-1"/>
</dbReference>
<evidence type="ECO:0000313" key="14">
    <source>
        <dbReference type="Proteomes" id="UP000310689"/>
    </source>
</evidence>
<keyword evidence="7 10" id="KW-0067">ATP-binding</keyword>
<evidence type="ECO:0000256" key="6">
    <source>
        <dbReference type="ARBA" id="ARBA00022741"/>
    </source>
</evidence>
<dbReference type="NCBIfam" id="TIGR02340">
    <property type="entry name" value="chap_CCT_alpha"/>
    <property type="match status" value="1"/>
</dbReference>
<evidence type="ECO:0000256" key="7">
    <source>
        <dbReference type="ARBA" id="ARBA00022840"/>
    </source>
</evidence>
<evidence type="ECO:0000313" key="12">
    <source>
        <dbReference type="EMBL" id="TIB39215.1"/>
    </source>
</evidence>
<dbReference type="PRINTS" id="PR00304">
    <property type="entry name" value="TCOMPLEXTCP1"/>
</dbReference>
<keyword evidence="8 10" id="KW-0143">Chaperone</keyword>
<dbReference type="EMBL" id="SPOI01000038">
    <property type="protein sequence ID" value="TIB39215.1"/>
    <property type="molecule type" value="Genomic_DNA"/>
</dbReference>
<dbReference type="SUPFAM" id="SSF48592">
    <property type="entry name" value="GroEL equatorial domain-like"/>
    <property type="match status" value="1"/>
</dbReference>
<dbReference type="Proteomes" id="UP000306954">
    <property type="component" value="Unassembled WGS sequence"/>
</dbReference>
<comment type="subcellular location">
    <subcellularLocation>
        <location evidence="1">Cytoplasm</location>
    </subcellularLocation>
</comment>
<organism evidence="11 13">
    <name type="scientific">Wallemia ichthyophaga</name>
    <dbReference type="NCBI Taxonomy" id="245174"/>
    <lineage>
        <taxon>Eukaryota</taxon>
        <taxon>Fungi</taxon>
        <taxon>Dikarya</taxon>
        <taxon>Basidiomycota</taxon>
        <taxon>Wallemiomycotina</taxon>
        <taxon>Wallemiomycetes</taxon>
        <taxon>Wallemiales</taxon>
        <taxon>Wallemiaceae</taxon>
        <taxon>Wallemia</taxon>
    </lineage>
</organism>
<dbReference type="GO" id="GO:0005832">
    <property type="term" value="C:chaperonin-containing T-complex"/>
    <property type="evidence" value="ECO:0007669"/>
    <property type="project" value="UniProtKB-ARBA"/>
</dbReference>
<dbReference type="EMBL" id="SPOF01000003">
    <property type="protein sequence ID" value="TIB16692.1"/>
    <property type="molecule type" value="Genomic_DNA"/>
</dbReference>
<dbReference type="OMA" id="RGPNDYQ"/>
<dbReference type="InterPro" id="IPR002423">
    <property type="entry name" value="Cpn60/GroEL/TCP-1"/>
</dbReference>
<dbReference type="InterPro" id="IPR053374">
    <property type="entry name" value="TCP-1_chaperonin"/>
</dbReference>
<dbReference type="SUPFAM" id="SSF54849">
    <property type="entry name" value="GroEL-intermediate domain like"/>
    <property type="match status" value="1"/>
</dbReference>
<protein>
    <recommendedName>
        <fullName evidence="4">T-complex protein 1 subunit alpha</fullName>
    </recommendedName>
    <alternativeName>
        <fullName evidence="9">CCT-alpha</fullName>
    </alternativeName>
</protein>
<dbReference type="InterPro" id="IPR012715">
    <property type="entry name" value="Chap_CCT_alpha"/>
</dbReference>
<dbReference type="GO" id="GO:0140662">
    <property type="term" value="F:ATP-dependent protein folding chaperone"/>
    <property type="evidence" value="ECO:0007669"/>
    <property type="project" value="InterPro"/>
</dbReference>
<name>A0A4T0HPL7_WALIC</name>
<dbReference type="Gene3D" id="3.50.7.10">
    <property type="entry name" value="GroEL"/>
    <property type="match status" value="1"/>
</dbReference>
<evidence type="ECO:0000256" key="1">
    <source>
        <dbReference type="ARBA" id="ARBA00004496"/>
    </source>
</evidence>
<gene>
    <name evidence="12" type="ORF">E3P86_01214</name>
    <name evidence="11" type="ORF">E3P90_00420</name>
</gene>
<dbReference type="FunFam" id="3.50.7.10:FF:000009">
    <property type="entry name" value="T-complex protein 1 subunit alpha"/>
    <property type="match status" value="1"/>
</dbReference>
<dbReference type="InterPro" id="IPR002194">
    <property type="entry name" value="Chaperonin_TCP-1_CS"/>
</dbReference>
<evidence type="ECO:0000256" key="9">
    <source>
        <dbReference type="ARBA" id="ARBA00030049"/>
    </source>
</evidence>
<dbReference type="Proteomes" id="UP000310689">
    <property type="component" value="Unassembled WGS sequence"/>
</dbReference>
<dbReference type="Pfam" id="PF00118">
    <property type="entry name" value="Cpn60_TCP1"/>
    <property type="match status" value="1"/>
</dbReference>
<dbReference type="GO" id="GO:0051082">
    <property type="term" value="F:unfolded protein binding"/>
    <property type="evidence" value="ECO:0007669"/>
    <property type="project" value="InterPro"/>
</dbReference>
<dbReference type="InterPro" id="IPR054827">
    <property type="entry name" value="thermosome_alpha"/>
</dbReference>
<dbReference type="FunFam" id="1.10.560.10:FF:000070">
    <property type="entry name" value="Uncharacterized protein"/>
    <property type="match status" value="1"/>
</dbReference>
<evidence type="ECO:0000256" key="8">
    <source>
        <dbReference type="ARBA" id="ARBA00023186"/>
    </source>
</evidence>